<evidence type="ECO:0000313" key="2">
    <source>
        <dbReference type="Proteomes" id="UP000291084"/>
    </source>
</evidence>
<sequence length="81" mass="9578">VQSKTKRIPKFGDMLERRESFFGLHLHFLVVIHERQCPSCTSVKVLLYYKTLHSHQTSFTDTLLEKRESVTRRKDPFDARG</sequence>
<reference evidence="1 2" key="1">
    <citation type="journal article" date="2015" name="Sci. Rep.">
        <title>The power of single molecule real-time sequencing technology in the de novo assembly of a eukaryotic genome.</title>
        <authorList>
            <person name="Sakai H."/>
            <person name="Naito K."/>
            <person name="Ogiso-Tanaka E."/>
            <person name="Takahashi Y."/>
            <person name="Iseki K."/>
            <person name="Muto C."/>
            <person name="Satou K."/>
            <person name="Teruya K."/>
            <person name="Shiroma A."/>
            <person name="Shimoji M."/>
            <person name="Hirano T."/>
            <person name="Itoh T."/>
            <person name="Kaga A."/>
            <person name="Tomooka N."/>
        </authorList>
    </citation>
    <scope>NUCLEOTIDE SEQUENCE [LARGE SCALE GENOMIC DNA]</scope>
    <source>
        <strain evidence="2">cv. Shumari</strain>
    </source>
</reference>
<dbReference type="EMBL" id="AP015043">
    <property type="protein sequence ID" value="BAT99953.1"/>
    <property type="molecule type" value="Genomic_DNA"/>
</dbReference>
<protein>
    <submittedName>
        <fullName evidence="1">Uncharacterized protein</fullName>
    </submittedName>
</protein>
<evidence type="ECO:0000313" key="1">
    <source>
        <dbReference type="EMBL" id="BAT99953.1"/>
    </source>
</evidence>
<keyword evidence="2" id="KW-1185">Reference proteome</keyword>
<proteinExistence type="predicted"/>
<dbReference type="Proteomes" id="UP000291084">
    <property type="component" value="Chromosome 10"/>
</dbReference>
<name>A0A0S3T496_PHAAN</name>
<organism evidence="1 2">
    <name type="scientific">Vigna angularis var. angularis</name>
    <dbReference type="NCBI Taxonomy" id="157739"/>
    <lineage>
        <taxon>Eukaryota</taxon>
        <taxon>Viridiplantae</taxon>
        <taxon>Streptophyta</taxon>
        <taxon>Embryophyta</taxon>
        <taxon>Tracheophyta</taxon>
        <taxon>Spermatophyta</taxon>
        <taxon>Magnoliopsida</taxon>
        <taxon>eudicotyledons</taxon>
        <taxon>Gunneridae</taxon>
        <taxon>Pentapetalae</taxon>
        <taxon>rosids</taxon>
        <taxon>fabids</taxon>
        <taxon>Fabales</taxon>
        <taxon>Fabaceae</taxon>
        <taxon>Papilionoideae</taxon>
        <taxon>50 kb inversion clade</taxon>
        <taxon>NPAAA clade</taxon>
        <taxon>indigoferoid/millettioid clade</taxon>
        <taxon>Phaseoleae</taxon>
        <taxon>Vigna</taxon>
    </lineage>
</organism>
<accession>A0A0S3T496</accession>
<gene>
    <name evidence="1" type="primary">Vigan.10G149900</name>
    <name evidence="1" type="ORF">VIGAN_10149900</name>
</gene>
<dbReference type="AlphaFoldDB" id="A0A0S3T496"/>
<feature type="non-terminal residue" evidence="1">
    <location>
        <position position="1"/>
    </location>
</feature>